<keyword evidence="3" id="KW-1185">Reference proteome</keyword>
<gene>
    <name evidence="1" type="primary">smg</name>
    <name evidence="2" type="ORF">ABDB84_02805</name>
</gene>
<dbReference type="EMBL" id="JBDIVE010000001">
    <property type="protein sequence ID" value="MEN3067392.1"/>
    <property type="molecule type" value="Genomic_DNA"/>
</dbReference>
<dbReference type="RefSeq" id="WP_345918159.1">
    <property type="nucleotide sequence ID" value="NZ_JBDIVE010000001.1"/>
</dbReference>
<dbReference type="HAMAP" id="MF_00598">
    <property type="entry name" value="Smg"/>
    <property type="match status" value="1"/>
</dbReference>
<protein>
    <recommendedName>
        <fullName evidence="1">Protein Smg homolog</fullName>
    </recommendedName>
</protein>
<evidence type="ECO:0000313" key="3">
    <source>
        <dbReference type="Proteomes" id="UP001410394"/>
    </source>
</evidence>
<sequence>MIDILVYLFETYGYADACPAEPEQLARKLSAAGFEQGEISEAIEWLSGLRGMASEPTASFDPNSRSIRIFTDEEQGRLDIECRGFLSFLEGNGTLDARQRELILERAMALPESEVSLSKFKVIVLMVLWQQQASMDTLILDELLTEETDEEDGDWTEVLSVH</sequence>
<reference evidence="2 3" key="1">
    <citation type="journal article" date="2018" name="Int. J. Syst. Evol. Microbiol.">
        <title>Uliginosibacterium sediminicola sp. nov., isolated from freshwater sediment.</title>
        <authorList>
            <person name="Hwang W.M."/>
            <person name="Kim S.M."/>
            <person name="Kang K."/>
            <person name="Ahn T.Y."/>
        </authorList>
    </citation>
    <scope>NUCLEOTIDE SEQUENCE [LARGE SCALE GENOMIC DNA]</scope>
    <source>
        <strain evidence="2 3">M1-21</strain>
    </source>
</reference>
<comment type="similarity">
    <text evidence="1">Belongs to the Smg family.</text>
</comment>
<proteinExistence type="inferred from homology"/>
<dbReference type="Pfam" id="PF04361">
    <property type="entry name" value="DUF494"/>
    <property type="match status" value="1"/>
</dbReference>
<evidence type="ECO:0000256" key="1">
    <source>
        <dbReference type="HAMAP-Rule" id="MF_00598"/>
    </source>
</evidence>
<dbReference type="PANTHER" id="PTHR38692:SF1">
    <property type="entry name" value="PROTEIN SMG"/>
    <property type="match status" value="1"/>
</dbReference>
<dbReference type="PANTHER" id="PTHR38692">
    <property type="entry name" value="PROTEIN SMG"/>
    <property type="match status" value="1"/>
</dbReference>
<evidence type="ECO:0000313" key="2">
    <source>
        <dbReference type="EMBL" id="MEN3067392.1"/>
    </source>
</evidence>
<accession>A0ABU9YUS8</accession>
<dbReference type="Proteomes" id="UP001410394">
    <property type="component" value="Unassembled WGS sequence"/>
</dbReference>
<dbReference type="InterPro" id="IPR007456">
    <property type="entry name" value="Smg"/>
</dbReference>
<comment type="caution">
    <text evidence="2">The sequence shown here is derived from an EMBL/GenBank/DDBJ whole genome shotgun (WGS) entry which is preliminary data.</text>
</comment>
<organism evidence="2 3">
    <name type="scientific">Uliginosibacterium sediminicola</name>
    <dbReference type="NCBI Taxonomy" id="2024550"/>
    <lineage>
        <taxon>Bacteria</taxon>
        <taxon>Pseudomonadati</taxon>
        <taxon>Pseudomonadota</taxon>
        <taxon>Betaproteobacteria</taxon>
        <taxon>Rhodocyclales</taxon>
        <taxon>Zoogloeaceae</taxon>
        <taxon>Uliginosibacterium</taxon>
    </lineage>
</organism>
<name>A0ABU9YUS8_9RHOO</name>